<feature type="chain" id="PRO_5011555385" description="Por secretion system C-terminal sorting domain-containing protein" evidence="1">
    <location>
        <begin position="23"/>
        <end position="198"/>
    </location>
</feature>
<proteinExistence type="predicted"/>
<organism evidence="2 3">
    <name type="scientific">Olleya namhaensis</name>
    <dbReference type="NCBI Taxonomy" id="1144750"/>
    <lineage>
        <taxon>Bacteria</taxon>
        <taxon>Pseudomonadati</taxon>
        <taxon>Bacteroidota</taxon>
        <taxon>Flavobacteriia</taxon>
        <taxon>Flavobacteriales</taxon>
        <taxon>Flavobacteriaceae</taxon>
    </lineage>
</organism>
<evidence type="ECO:0000313" key="2">
    <source>
        <dbReference type="EMBL" id="SFI64690.1"/>
    </source>
</evidence>
<protein>
    <recommendedName>
        <fullName evidence="4">Por secretion system C-terminal sorting domain-containing protein</fullName>
    </recommendedName>
</protein>
<feature type="signal peptide" evidence="1">
    <location>
        <begin position="1"/>
        <end position="22"/>
    </location>
</feature>
<evidence type="ECO:0000256" key="1">
    <source>
        <dbReference type="SAM" id="SignalP"/>
    </source>
</evidence>
<evidence type="ECO:0000313" key="3">
    <source>
        <dbReference type="Proteomes" id="UP000199559"/>
    </source>
</evidence>
<evidence type="ECO:0008006" key="4">
    <source>
        <dbReference type="Google" id="ProtNLM"/>
    </source>
</evidence>
<dbReference type="RefSeq" id="WP_090837314.1">
    <property type="nucleotide sequence ID" value="NZ_CANLBQ010000007.1"/>
</dbReference>
<accession>A0A1I3JX86</accession>
<reference evidence="3" key="1">
    <citation type="submission" date="2016-10" db="EMBL/GenBank/DDBJ databases">
        <authorList>
            <person name="Varghese N."/>
            <person name="Submissions S."/>
        </authorList>
    </citation>
    <scope>NUCLEOTIDE SEQUENCE [LARGE SCALE GENOMIC DNA]</scope>
    <source>
        <strain evidence="3">DSM 28881</strain>
    </source>
</reference>
<dbReference type="AlphaFoldDB" id="A0A1I3JX86"/>
<keyword evidence="1" id="KW-0732">Signal</keyword>
<name>A0A1I3JX86_9FLAO</name>
<dbReference type="STRING" id="1144750.SAMN05443431_101588"/>
<dbReference type="EMBL" id="FORM01000001">
    <property type="protein sequence ID" value="SFI64690.1"/>
    <property type="molecule type" value="Genomic_DNA"/>
</dbReference>
<sequence length="198" mass="22404">MKKFTKHILALAIVFATLSSNATEIAFLSNEEDGKTILMFDNVSQGDQLMVKDAFGLILYKEAILENGKYNKSFDLTTLPDGNYIFELDKQNQIRVYPFTVDATVVTFNKAQLTVVNKPKVTSKDNTIYITAQNLEAADYTIEIFYDSAKNANEKIYSETFENTTTVGKKFKLLEDKDETYEVVVTANGRSFISTFNF</sequence>
<gene>
    <name evidence="2" type="ORF">SAMN05443431_101588</name>
</gene>
<dbReference type="Proteomes" id="UP000199559">
    <property type="component" value="Unassembled WGS sequence"/>
</dbReference>
<keyword evidence="3" id="KW-1185">Reference proteome</keyword>